<dbReference type="OrthoDB" id="47785at2759"/>
<accession>A0A4C1WMY1</accession>
<protein>
    <submittedName>
        <fullName evidence="14">Probable tyrosyl-DNA phosphodiesterase</fullName>
    </submittedName>
</protein>
<evidence type="ECO:0000313" key="15">
    <source>
        <dbReference type="Proteomes" id="UP000299102"/>
    </source>
</evidence>
<dbReference type="GO" id="GO:0006281">
    <property type="term" value="P:DNA repair"/>
    <property type="evidence" value="ECO:0007669"/>
    <property type="project" value="UniProtKB-KW"/>
</dbReference>
<dbReference type="GO" id="GO:0003697">
    <property type="term" value="F:single-stranded DNA binding"/>
    <property type="evidence" value="ECO:0007669"/>
    <property type="project" value="TreeGrafter"/>
</dbReference>
<evidence type="ECO:0000256" key="4">
    <source>
        <dbReference type="ARBA" id="ARBA00022763"/>
    </source>
</evidence>
<dbReference type="InterPro" id="IPR019406">
    <property type="entry name" value="APLF_PBZ"/>
</dbReference>
<evidence type="ECO:0000259" key="13">
    <source>
        <dbReference type="Pfam" id="PF10283"/>
    </source>
</evidence>
<dbReference type="PANTHER" id="PTHR12415:SF0">
    <property type="entry name" value="TYROSYL-DNA PHOSPHODIESTERASE 1"/>
    <property type="match status" value="1"/>
</dbReference>
<keyword evidence="15" id="KW-1185">Reference proteome</keyword>
<feature type="domain" description="PBZ-type" evidence="13">
    <location>
        <begin position="12"/>
        <end position="36"/>
    </location>
</feature>
<dbReference type="Gene3D" id="3.30.870.10">
    <property type="entry name" value="Endonuclease Chain A"/>
    <property type="match status" value="3"/>
</dbReference>
<dbReference type="GO" id="GO:0017005">
    <property type="term" value="F:3'-tyrosyl-DNA phosphodiesterase activity"/>
    <property type="evidence" value="ECO:0007669"/>
    <property type="project" value="TreeGrafter"/>
</dbReference>
<keyword evidence="7" id="KW-0234">DNA repair</keyword>
<keyword evidence="8" id="KW-0539">Nucleus</keyword>
<evidence type="ECO:0000256" key="3">
    <source>
        <dbReference type="ARBA" id="ARBA00022722"/>
    </source>
</evidence>
<evidence type="ECO:0000256" key="7">
    <source>
        <dbReference type="ARBA" id="ARBA00023204"/>
    </source>
</evidence>
<comment type="similarity">
    <text evidence="2">Belongs to the tyrosyl-DNA phosphodiesterase family.</text>
</comment>
<dbReference type="EMBL" id="BGZK01000608">
    <property type="protein sequence ID" value="GBP52738.1"/>
    <property type="molecule type" value="Genomic_DNA"/>
</dbReference>
<evidence type="ECO:0000256" key="12">
    <source>
        <dbReference type="SAM" id="MobiDB-lite"/>
    </source>
</evidence>
<comment type="caution">
    <text evidence="14">The sequence shown here is derived from an EMBL/GenBank/DDBJ whole genome shotgun (WGS) entry which is preliminary data.</text>
</comment>
<feature type="site" description="Interaction with DNA" evidence="11">
    <location>
        <position position="739"/>
    </location>
</feature>
<proteinExistence type="inferred from homology"/>
<dbReference type="Pfam" id="PF10283">
    <property type="entry name" value="zf-CCHH"/>
    <property type="match status" value="1"/>
</dbReference>
<feature type="region of interest" description="Disordered" evidence="12">
    <location>
        <begin position="114"/>
        <end position="182"/>
    </location>
</feature>
<feature type="binding site" evidence="10">
    <location>
        <position position="315"/>
    </location>
    <ligand>
        <name>substrate</name>
    </ligand>
</feature>
<dbReference type="Pfam" id="PF06087">
    <property type="entry name" value="Tyr-DNA_phospho"/>
    <property type="match status" value="2"/>
</dbReference>
<sequence length="808" mass="92379">MGLDQNDHKRVKKECSYGEKCYRRNPAHFREFSHAHLESILDEYPGTGDFPIPDKFRLERRAIGEQLQIILEKKLYDPGKALNTKVNEGLPADESTKTDCVENNAKDIMDRDKESLIEEGRVSKNRASRSGIKDDSIDTKADDGSSKFEVTRVGDINEGKKDSTASKQSGVASSSQVKDPDYRAIVPPTRKIQDYINVVAPKGRMLEKHQRNAPYYLFYTTITAATETHRQDNSITFQEILDPSLGELKCSLQINFMVEIGWLLGHYYFAGYSNKKLTILYGEECSDMKTITQKRPNVEAYYVNMSTPFGKHHTKMMILCYEDGSLRVVVSTANLYLDDWENRTQGLWFSPKCEELPETAMPFDGESPTGFKRSLLTYLNQYQKPQIAYYTERVKRCDFSKINVFLVASAPGGHFDYNFGLARIGSLLKQHCKIPPSENHQWALIAQASSIGSYGKQPEICEKFSQPTMGKIKAGIFDGLQIRQLTNDTQFRNSMTELELKAWTAFVSVMQNFLGNKKSENYIELVENPLLQLKNMACNMSIKLHFLHSHLDRFSENLGDMSEEQGKRMRRDLRVMEERYQGRNSLYSQTGSKHVTQYAFDSGHDMIIQAANSQQKLSKERKKTSIVYMNLWLTGDFLHNFTKIQNQSQLLAKSLPKLRLVYPSLENVRQSHDGLLGGGCLPYAAEAHTKQLWLNKFLYQWKAKTSGRDRAMPHIKSYMRISPDAKRAAYYILTSGNVSKAAWGTFNKGNGALRIMSYEAVNVLTSFVLNKDFFSLDKSDNDHLSVPYDLPPVPYEEDMSPWVMDYLR</sequence>
<evidence type="ECO:0000256" key="6">
    <source>
        <dbReference type="ARBA" id="ARBA00022839"/>
    </source>
</evidence>
<dbReference type="SUPFAM" id="SSF56024">
    <property type="entry name" value="Phospholipase D/nuclease"/>
    <property type="match status" value="2"/>
</dbReference>
<evidence type="ECO:0000313" key="14">
    <source>
        <dbReference type="EMBL" id="GBP52738.1"/>
    </source>
</evidence>
<keyword evidence="5" id="KW-0378">Hydrolase</keyword>
<dbReference type="GO" id="GO:0003690">
    <property type="term" value="F:double-stranded DNA binding"/>
    <property type="evidence" value="ECO:0007669"/>
    <property type="project" value="TreeGrafter"/>
</dbReference>
<dbReference type="GO" id="GO:0004527">
    <property type="term" value="F:exonuclease activity"/>
    <property type="evidence" value="ECO:0007669"/>
    <property type="project" value="UniProtKB-KW"/>
</dbReference>
<evidence type="ECO:0000256" key="2">
    <source>
        <dbReference type="ARBA" id="ARBA00010205"/>
    </source>
</evidence>
<name>A0A4C1WMY1_EUMVA</name>
<keyword evidence="3" id="KW-0540">Nuclease</keyword>
<dbReference type="GO" id="GO:0005634">
    <property type="term" value="C:nucleus"/>
    <property type="evidence" value="ECO:0007669"/>
    <property type="project" value="UniProtKB-SubCell"/>
</dbReference>
<dbReference type="InterPro" id="IPR010347">
    <property type="entry name" value="Tdp1"/>
</dbReference>
<organism evidence="14 15">
    <name type="scientific">Eumeta variegata</name>
    <name type="common">Bagworm moth</name>
    <name type="synonym">Eumeta japonica</name>
    <dbReference type="NCBI Taxonomy" id="151549"/>
    <lineage>
        <taxon>Eukaryota</taxon>
        <taxon>Metazoa</taxon>
        <taxon>Ecdysozoa</taxon>
        <taxon>Arthropoda</taxon>
        <taxon>Hexapoda</taxon>
        <taxon>Insecta</taxon>
        <taxon>Pterygota</taxon>
        <taxon>Neoptera</taxon>
        <taxon>Endopterygota</taxon>
        <taxon>Lepidoptera</taxon>
        <taxon>Glossata</taxon>
        <taxon>Ditrysia</taxon>
        <taxon>Tineoidea</taxon>
        <taxon>Psychidae</taxon>
        <taxon>Oiketicinae</taxon>
        <taxon>Eumeta</taxon>
    </lineage>
</organism>
<evidence type="ECO:0000256" key="5">
    <source>
        <dbReference type="ARBA" id="ARBA00022801"/>
    </source>
</evidence>
<dbReference type="PANTHER" id="PTHR12415">
    <property type="entry name" value="TYROSYL-DNA PHOSPHODIESTERASE 1"/>
    <property type="match status" value="1"/>
</dbReference>
<evidence type="ECO:0000256" key="8">
    <source>
        <dbReference type="ARBA" id="ARBA00023242"/>
    </source>
</evidence>
<dbReference type="CDD" id="cd09193">
    <property type="entry name" value="PLDc_mTdp1_1"/>
    <property type="match status" value="1"/>
</dbReference>
<feature type="compositionally biased region" description="Polar residues" evidence="12">
    <location>
        <begin position="165"/>
        <end position="177"/>
    </location>
</feature>
<keyword evidence="6" id="KW-0269">Exonuclease</keyword>
<evidence type="ECO:0000256" key="9">
    <source>
        <dbReference type="PIRSR" id="PIRSR610347-1"/>
    </source>
</evidence>
<gene>
    <name evidence="14" type="primary">gkt</name>
    <name evidence="14" type="ORF">EVAR_43939_1</name>
</gene>
<evidence type="ECO:0000256" key="10">
    <source>
        <dbReference type="PIRSR" id="PIRSR610347-2"/>
    </source>
</evidence>
<comment type="subcellular location">
    <subcellularLocation>
        <location evidence="1">Nucleus</location>
    </subcellularLocation>
</comment>
<reference evidence="14 15" key="1">
    <citation type="journal article" date="2019" name="Commun. Biol.">
        <title>The bagworm genome reveals a unique fibroin gene that provides high tensile strength.</title>
        <authorList>
            <person name="Kono N."/>
            <person name="Nakamura H."/>
            <person name="Ohtoshi R."/>
            <person name="Tomita M."/>
            <person name="Numata K."/>
            <person name="Arakawa K."/>
        </authorList>
    </citation>
    <scope>NUCLEOTIDE SEQUENCE [LARGE SCALE GENOMIC DNA]</scope>
</reference>
<feature type="compositionally biased region" description="Basic and acidic residues" evidence="12">
    <location>
        <begin position="131"/>
        <end position="164"/>
    </location>
</feature>
<dbReference type="STRING" id="151549.A0A4C1WMY1"/>
<keyword evidence="4" id="KW-0227">DNA damage</keyword>
<dbReference type="Proteomes" id="UP000299102">
    <property type="component" value="Unassembled WGS sequence"/>
</dbReference>
<evidence type="ECO:0000256" key="11">
    <source>
        <dbReference type="PIRSR" id="PIRSR610347-3"/>
    </source>
</evidence>
<feature type="binding site" evidence="10">
    <location>
        <position position="716"/>
    </location>
    <ligand>
        <name>substrate</name>
    </ligand>
</feature>
<evidence type="ECO:0000256" key="1">
    <source>
        <dbReference type="ARBA" id="ARBA00004123"/>
    </source>
</evidence>
<feature type="active site" description="Nucleophile" evidence="9">
    <location>
        <position position="313"/>
    </location>
</feature>
<feature type="active site" description="Proton donor/acceptor" evidence="9">
    <location>
        <position position="714"/>
    </location>
</feature>
<dbReference type="AlphaFoldDB" id="A0A4C1WMY1"/>